<sequence length="66" mass="7286">MLKVPMCGHQKLSSLSVGLFNCARGVEFPQADNWNHGVFATVVGFPVSGPDLFSQSKRRASIMDRY</sequence>
<dbReference type="WBParaSite" id="TMUE_2000009517.1">
    <property type="protein sequence ID" value="TMUE_2000009517.1"/>
    <property type="gene ID" value="WBGene00294239"/>
</dbReference>
<protein>
    <submittedName>
        <fullName evidence="2">Uncharacterized protein</fullName>
    </submittedName>
</protein>
<accession>A0A5S6QRK2</accession>
<organism evidence="1 2">
    <name type="scientific">Trichuris muris</name>
    <name type="common">Mouse whipworm</name>
    <dbReference type="NCBI Taxonomy" id="70415"/>
    <lineage>
        <taxon>Eukaryota</taxon>
        <taxon>Metazoa</taxon>
        <taxon>Ecdysozoa</taxon>
        <taxon>Nematoda</taxon>
        <taxon>Enoplea</taxon>
        <taxon>Dorylaimia</taxon>
        <taxon>Trichinellida</taxon>
        <taxon>Trichuridae</taxon>
        <taxon>Trichuris</taxon>
    </lineage>
</organism>
<dbReference type="Proteomes" id="UP000046395">
    <property type="component" value="Unassembled WGS sequence"/>
</dbReference>
<dbReference type="AlphaFoldDB" id="A0A5S6QRK2"/>
<name>A0A5S6QRK2_TRIMR</name>
<evidence type="ECO:0000313" key="1">
    <source>
        <dbReference type="Proteomes" id="UP000046395"/>
    </source>
</evidence>
<proteinExistence type="predicted"/>
<evidence type="ECO:0000313" key="2">
    <source>
        <dbReference type="WBParaSite" id="TMUE_2000009517.1"/>
    </source>
</evidence>
<reference evidence="2" key="1">
    <citation type="submission" date="2019-12" db="UniProtKB">
        <authorList>
            <consortium name="WormBaseParasite"/>
        </authorList>
    </citation>
    <scope>IDENTIFICATION</scope>
</reference>
<keyword evidence="1" id="KW-1185">Reference proteome</keyword>